<evidence type="ECO:0000313" key="2">
    <source>
        <dbReference type="Proteomes" id="UP000003460"/>
    </source>
</evidence>
<protein>
    <submittedName>
        <fullName evidence="1">Uncharacterized protein</fullName>
    </submittedName>
</protein>
<evidence type="ECO:0000313" key="1">
    <source>
        <dbReference type="EMBL" id="EEX72262.1"/>
    </source>
</evidence>
<dbReference type="STRING" id="626522.GCWU000325_00724"/>
<gene>
    <name evidence="1" type="ORF">GCWU000325_00724</name>
</gene>
<name>C9LEU3_9BACT</name>
<dbReference type="Proteomes" id="UP000003460">
    <property type="component" value="Unassembled WGS sequence"/>
</dbReference>
<dbReference type="EMBL" id="ACIJ02000016">
    <property type="protein sequence ID" value="EEX72262.1"/>
    <property type="molecule type" value="Genomic_DNA"/>
</dbReference>
<sequence>MLLFGTYLNLFWDLPIRFQSKATNETATGKLTFSVFLRFRPPLLPSPLHVSLYTILYSYNQVFMANHSPVGKHISTHFSG</sequence>
<dbReference type="HOGENOM" id="CLU_2586840_0_0_10"/>
<accession>C9LEU3</accession>
<comment type="caution">
    <text evidence="1">The sequence shown here is derived from an EMBL/GenBank/DDBJ whole genome shotgun (WGS) entry which is preliminary data.</text>
</comment>
<proteinExistence type="predicted"/>
<dbReference type="AlphaFoldDB" id="C9LEU3"/>
<reference evidence="1" key="1">
    <citation type="submission" date="2009-09" db="EMBL/GenBank/DDBJ databases">
        <authorList>
            <person name="Weinstock G."/>
            <person name="Sodergren E."/>
            <person name="Clifton S."/>
            <person name="Fulton L."/>
            <person name="Fulton B."/>
            <person name="Courtney L."/>
            <person name="Fronick C."/>
            <person name="Harrison M."/>
            <person name="Strong C."/>
            <person name="Farmer C."/>
            <person name="Delahaunty K."/>
            <person name="Markovic C."/>
            <person name="Hall O."/>
            <person name="Minx P."/>
            <person name="Tomlinson C."/>
            <person name="Mitreva M."/>
            <person name="Nelson J."/>
            <person name="Hou S."/>
            <person name="Wollam A."/>
            <person name="Pepin K.H."/>
            <person name="Johnson M."/>
            <person name="Bhonagiri V."/>
            <person name="Nash W.E."/>
            <person name="Warren W."/>
            <person name="Chinwalla A."/>
            <person name="Mardis E.R."/>
            <person name="Wilson R.K."/>
        </authorList>
    </citation>
    <scope>NUCLEOTIDE SEQUENCE [LARGE SCALE GENOMIC DNA]</scope>
    <source>
        <strain evidence="1">ATCC 51259</strain>
    </source>
</reference>
<organism evidence="1 2">
    <name type="scientific">Alloprevotella tannerae ATCC 51259</name>
    <dbReference type="NCBI Taxonomy" id="626522"/>
    <lineage>
        <taxon>Bacteria</taxon>
        <taxon>Pseudomonadati</taxon>
        <taxon>Bacteroidota</taxon>
        <taxon>Bacteroidia</taxon>
        <taxon>Bacteroidales</taxon>
        <taxon>Prevotellaceae</taxon>
        <taxon>Alloprevotella</taxon>
    </lineage>
</organism>
<keyword evidence="2" id="KW-1185">Reference proteome</keyword>